<dbReference type="AlphaFoldDB" id="A0A7X4K5T0"/>
<dbReference type="Proteomes" id="UP000465810">
    <property type="component" value="Unassembled WGS sequence"/>
</dbReference>
<name>A0A7X4K5T0_9SPHN</name>
<comment type="caution">
    <text evidence="1">The sequence shown here is derived from an EMBL/GenBank/DDBJ whole genome shotgun (WGS) entry which is preliminary data.</text>
</comment>
<dbReference type="InterPro" id="IPR019056">
    <property type="entry name" value="Phage_TAC_6"/>
</dbReference>
<sequence>MSRFAPAVLALCGVAARSLGWRPHEFWSATPAELAAALGMTASDAASPGLDRGTLQRLMEHDDGR</sequence>
<dbReference type="Pfam" id="PF09550">
    <property type="entry name" value="Phage_TAC_6"/>
    <property type="match status" value="1"/>
</dbReference>
<protein>
    <submittedName>
        <fullName evidence="1">Phage tail assembly chaperone</fullName>
    </submittedName>
</protein>
<organism evidence="1 2">
    <name type="scientific">Novosphingobium silvae</name>
    <dbReference type="NCBI Taxonomy" id="2692619"/>
    <lineage>
        <taxon>Bacteria</taxon>
        <taxon>Pseudomonadati</taxon>
        <taxon>Pseudomonadota</taxon>
        <taxon>Alphaproteobacteria</taxon>
        <taxon>Sphingomonadales</taxon>
        <taxon>Sphingomonadaceae</taxon>
        <taxon>Novosphingobium</taxon>
    </lineage>
</organism>
<evidence type="ECO:0000313" key="2">
    <source>
        <dbReference type="Proteomes" id="UP000465810"/>
    </source>
</evidence>
<dbReference type="RefSeq" id="WP_160983957.1">
    <property type="nucleotide sequence ID" value="NZ_WVTD01000001.1"/>
</dbReference>
<gene>
    <name evidence="1" type="ORF">GR702_00245</name>
</gene>
<proteinExistence type="predicted"/>
<evidence type="ECO:0000313" key="1">
    <source>
        <dbReference type="EMBL" id="MYL96202.1"/>
    </source>
</evidence>
<reference evidence="1 2" key="1">
    <citation type="submission" date="2019-12" db="EMBL/GenBank/DDBJ databases">
        <authorList>
            <person name="Feng G."/>
            <person name="Zhu H."/>
        </authorList>
    </citation>
    <scope>NUCLEOTIDE SEQUENCE [LARGE SCALE GENOMIC DNA]</scope>
    <source>
        <strain evidence="1 2">FGD1</strain>
    </source>
</reference>
<accession>A0A7X4K5T0</accession>
<dbReference type="EMBL" id="WVTD01000001">
    <property type="protein sequence ID" value="MYL96202.1"/>
    <property type="molecule type" value="Genomic_DNA"/>
</dbReference>
<keyword evidence="2" id="KW-1185">Reference proteome</keyword>